<dbReference type="AlphaFoldDB" id="A0A2N7UD82"/>
<gene>
    <name evidence="1" type="ORF">C1H70_16695</name>
</gene>
<proteinExistence type="predicted"/>
<dbReference type="EMBL" id="PNRG01000033">
    <property type="protein sequence ID" value="PMR78389.1"/>
    <property type="molecule type" value="Genomic_DNA"/>
</dbReference>
<sequence length="185" mass="20696">MDAGDVPLHLPQMGDHAQAVAQPCRALTGYAEGRRRAHSPCPREITMLEFITHPAEHVVAIRVGGVVTARELQQAIDAIETAKRHHPRVSMLAELDGLRWMTLTALLKDLGYSLTQLGDLAHYHRAAVITDKELIKHIAKLEDRLFKAMEIRTFSHREHAAAMRWVGELPKGDHENPEEDGYHGA</sequence>
<dbReference type="InterPro" id="IPR036513">
    <property type="entry name" value="STAS_dom_sf"/>
</dbReference>
<accession>A0A2N7UD82</accession>
<dbReference type="InterPro" id="IPR021866">
    <property type="entry name" value="SpoIIAA-like"/>
</dbReference>
<comment type="caution">
    <text evidence="1">The sequence shown here is derived from an EMBL/GenBank/DDBJ whole genome shotgun (WGS) entry which is preliminary data.</text>
</comment>
<evidence type="ECO:0000313" key="1">
    <source>
        <dbReference type="EMBL" id="PMR78389.1"/>
    </source>
</evidence>
<dbReference type="OrthoDB" id="7619266at2"/>
<protein>
    <submittedName>
        <fullName evidence="1">STAS/SEC14 domain-containing protein</fullName>
    </submittedName>
</protein>
<dbReference type="SUPFAM" id="SSF52091">
    <property type="entry name" value="SpoIIaa-like"/>
    <property type="match status" value="1"/>
</dbReference>
<keyword evidence="2" id="KW-1185">Reference proteome</keyword>
<dbReference type="Pfam" id="PF11964">
    <property type="entry name" value="SpoIIAA-like"/>
    <property type="match status" value="1"/>
</dbReference>
<name>A0A2N7UD82_9GAMM</name>
<reference evidence="1 2" key="1">
    <citation type="submission" date="2018-01" db="EMBL/GenBank/DDBJ databases">
        <title>Halomonas endophytica sp. nov., isolated from storage liquid in the stems of Populus euphratica.</title>
        <authorList>
            <person name="Chen C."/>
        </authorList>
    </citation>
    <scope>NUCLEOTIDE SEQUENCE [LARGE SCALE GENOMIC DNA]</scope>
    <source>
        <strain evidence="1 2">BZ-SZ-XJ27</strain>
    </source>
</reference>
<organism evidence="1 2">
    <name type="scientific">Halomonas urumqiensis</name>
    <dbReference type="NCBI Taxonomy" id="1684789"/>
    <lineage>
        <taxon>Bacteria</taxon>
        <taxon>Pseudomonadati</taxon>
        <taxon>Pseudomonadota</taxon>
        <taxon>Gammaproteobacteria</taxon>
        <taxon>Oceanospirillales</taxon>
        <taxon>Halomonadaceae</taxon>
        <taxon>Halomonas</taxon>
    </lineage>
</organism>
<evidence type="ECO:0000313" key="2">
    <source>
        <dbReference type="Proteomes" id="UP000235547"/>
    </source>
</evidence>
<dbReference type="Proteomes" id="UP000235547">
    <property type="component" value="Unassembled WGS sequence"/>
</dbReference>
<dbReference type="InterPro" id="IPR038396">
    <property type="entry name" value="SpoIIAA-like_sf"/>
</dbReference>
<dbReference type="Gene3D" id="3.40.50.10600">
    <property type="entry name" value="SpoIIaa-like domains"/>
    <property type="match status" value="1"/>
</dbReference>